<organism evidence="3">
    <name type="scientific">Ajellomyces dermatitidis (strain ATCC 18188 / CBS 674.68)</name>
    <name type="common">Blastomyces dermatitidis</name>
    <dbReference type="NCBI Taxonomy" id="653446"/>
    <lineage>
        <taxon>Eukaryota</taxon>
        <taxon>Fungi</taxon>
        <taxon>Dikarya</taxon>
        <taxon>Ascomycota</taxon>
        <taxon>Pezizomycotina</taxon>
        <taxon>Eurotiomycetes</taxon>
        <taxon>Eurotiomycetidae</taxon>
        <taxon>Onygenales</taxon>
        <taxon>Ajellomycetaceae</taxon>
        <taxon>Blastomyces</taxon>
    </lineage>
</organism>
<reference evidence="3" key="1">
    <citation type="submission" date="2010-03" db="EMBL/GenBank/DDBJ databases">
        <title>Annotation of Blastomyces dermatitidis strain ATCC 18188.</title>
        <authorList>
            <consortium name="The Broad Institute Genome Sequencing Platform"/>
            <consortium name="Broad Institute Genome Sequencing Center for Infectious Disease."/>
            <person name="Cuomo C."/>
            <person name="Klein B."/>
            <person name="Sullivan T."/>
            <person name="Heitman J."/>
            <person name="Young S."/>
            <person name="Zeng Q."/>
            <person name="Gargeya S."/>
            <person name="Alvarado L."/>
            <person name="Berlin A.M."/>
            <person name="Chapman S.B."/>
            <person name="Chen Z."/>
            <person name="Freedman E."/>
            <person name="Gellesch M."/>
            <person name="Goldberg J."/>
            <person name="Griggs A."/>
            <person name="Gujja S."/>
            <person name="Heilman E."/>
            <person name="Heiman D."/>
            <person name="Howarth C."/>
            <person name="Mehta T."/>
            <person name="Neiman D."/>
            <person name="Pearson M."/>
            <person name="Roberts A."/>
            <person name="Saif S."/>
            <person name="Shea T."/>
            <person name="Shenoy N."/>
            <person name="Sisk P."/>
            <person name="Stolte C."/>
            <person name="Sykes S."/>
            <person name="White J."/>
            <person name="Yandava C."/>
            <person name="Haas B."/>
            <person name="Nusbaum C."/>
            <person name="Birren B."/>
        </authorList>
    </citation>
    <scope>NUCLEOTIDE SEQUENCE [LARGE SCALE GENOMIC DNA]</scope>
    <source>
        <strain evidence="3">ATCC 18188</strain>
    </source>
</reference>
<evidence type="ECO:0000313" key="3">
    <source>
        <dbReference type="EMBL" id="EGE86701.2"/>
    </source>
</evidence>
<dbReference type="Proteomes" id="UP000007802">
    <property type="component" value="Unassembled WGS sequence"/>
</dbReference>
<dbReference type="SUPFAM" id="SSF54160">
    <property type="entry name" value="Chromo domain-like"/>
    <property type="match status" value="1"/>
</dbReference>
<proteinExistence type="predicted"/>
<name>F2TTY8_AJEDA</name>
<feature type="domain" description="Chromo" evidence="2">
    <location>
        <begin position="67"/>
        <end position="112"/>
    </location>
</feature>
<dbReference type="EMBL" id="GG749661">
    <property type="protein sequence ID" value="EGE86701.2"/>
    <property type="molecule type" value="Genomic_DNA"/>
</dbReference>
<dbReference type="InterPro" id="IPR023780">
    <property type="entry name" value="Chromo_domain"/>
</dbReference>
<gene>
    <name evidence="3" type="ORF">BDDG_09651</name>
</gene>
<protein>
    <recommendedName>
        <fullName evidence="2">Chromo domain-containing protein</fullName>
    </recommendedName>
</protein>
<dbReference type="InterPro" id="IPR016197">
    <property type="entry name" value="Chromo-like_dom_sf"/>
</dbReference>
<dbReference type="PROSITE" id="PS50013">
    <property type="entry name" value="CHROMO_2"/>
    <property type="match status" value="1"/>
</dbReference>
<dbReference type="InterPro" id="IPR000953">
    <property type="entry name" value="Chromo/chromo_shadow_dom"/>
</dbReference>
<dbReference type="SMART" id="SM00298">
    <property type="entry name" value="CHROMO"/>
    <property type="match status" value="1"/>
</dbReference>
<dbReference type="HOGENOM" id="CLU_836698_0_0_1"/>
<sequence>MLDYRHARYKVIEVLGSHNYRLDTPPGIHDVFHTSLLCRAATDPFPSQLTSDWQSPGIIEEDNELEWEIEDILDERSRGRGRQYLVKWVSYDQLTWTPSSVLSETAALDRWELLLERGG</sequence>
<dbReference type="Gene3D" id="2.40.50.40">
    <property type="match status" value="1"/>
</dbReference>
<evidence type="ECO:0000256" key="1">
    <source>
        <dbReference type="ARBA" id="ARBA00011353"/>
    </source>
</evidence>
<dbReference type="Pfam" id="PF00385">
    <property type="entry name" value="Chromo"/>
    <property type="match status" value="1"/>
</dbReference>
<evidence type="ECO:0000259" key="2">
    <source>
        <dbReference type="PROSITE" id="PS50013"/>
    </source>
</evidence>
<dbReference type="OrthoDB" id="4177918at2759"/>
<accession>F2TTY8</accession>
<dbReference type="GO" id="GO:0006338">
    <property type="term" value="P:chromatin remodeling"/>
    <property type="evidence" value="ECO:0007669"/>
    <property type="project" value="UniProtKB-ARBA"/>
</dbReference>
<dbReference type="AlphaFoldDB" id="F2TTY8"/>
<comment type="subunit">
    <text evidence="1">Component of the NuA4 histone acetyltransferase complex.</text>
</comment>